<keyword evidence="1" id="KW-1133">Transmembrane helix</keyword>
<reference evidence="2 3" key="1">
    <citation type="submission" date="2018-12" db="EMBL/GenBank/DDBJ databases">
        <title>Bacillus yapensis draft genome sequence.</title>
        <authorList>
            <person name="Yu L."/>
            <person name="Xu X."/>
            <person name="Tang X."/>
        </authorList>
    </citation>
    <scope>NUCLEOTIDE SEQUENCE [LARGE SCALE GENOMIC DNA]</scope>
    <source>
        <strain evidence="2 3">XXST-01</strain>
    </source>
</reference>
<feature type="transmembrane region" description="Helical" evidence="1">
    <location>
        <begin position="7"/>
        <end position="26"/>
    </location>
</feature>
<organism evidence="2 3">
    <name type="scientific">Bacillus yapensis</name>
    <dbReference type="NCBI Taxonomy" id="2492960"/>
    <lineage>
        <taxon>Bacteria</taxon>
        <taxon>Bacillati</taxon>
        <taxon>Bacillota</taxon>
        <taxon>Bacilli</taxon>
        <taxon>Bacillales</taxon>
        <taxon>Bacillaceae</taxon>
        <taxon>Bacillus</taxon>
    </lineage>
</organism>
<proteinExistence type="predicted"/>
<evidence type="ECO:0000313" key="2">
    <source>
        <dbReference type="EMBL" id="RTR32947.1"/>
    </source>
</evidence>
<keyword evidence="3" id="KW-1185">Reference proteome</keyword>
<keyword evidence="1" id="KW-0472">Membrane</keyword>
<comment type="caution">
    <text evidence="2">The sequence shown here is derived from an EMBL/GenBank/DDBJ whole genome shotgun (WGS) entry which is preliminary data.</text>
</comment>
<evidence type="ECO:0000313" key="3">
    <source>
        <dbReference type="Proteomes" id="UP000271374"/>
    </source>
</evidence>
<sequence>MPVMNDFLISAFSFALVFGYFGYFLMDKKGGFSLSYFILLAIFVEVSHFFNLRATKDKWYDTGISNGYLSRRFEEETYYKEANKKNI</sequence>
<dbReference type="Proteomes" id="UP000271374">
    <property type="component" value="Unassembled WGS sequence"/>
</dbReference>
<accession>A0A431WC41</accession>
<dbReference type="AlphaFoldDB" id="A0A431WC41"/>
<dbReference type="EMBL" id="RXNT01000005">
    <property type="protein sequence ID" value="RTR32947.1"/>
    <property type="molecule type" value="Genomic_DNA"/>
</dbReference>
<evidence type="ECO:0000256" key="1">
    <source>
        <dbReference type="SAM" id="Phobius"/>
    </source>
</evidence>
<protein>
    <submittedName>
        <fullName evidence="2">Uncharacterized protein</fullName>
    </submittedName>
</protein>
<gene>
    <name evidence="2" type="ORF">EKG37_07750</name>
</gene>
<keyword evidence="1" id="KW-0812">Transmembrane</keyword>
<feature type="transmembrane region" description="Helical" evidence="1">
    <location>
        <begin position="32"/>
        <end position="50"/>
    </location>
</feature>
<name>A0A431WC41_9BACI</name>